<dbReference type="RefSeq" id="WP_281044200.1">
    <property type="nucleotide sequence ID" value="NZ_JARYGZ010000001.1"/>
</dbReference>
<comment type="caution">
    <text evidence="1">The sequence shown here is derived from an EMBL/GenBank/DDBJ whole genome shotgun (WGS) entry which is preliminary data.</text>
</comment>
<evidence type="ECO:0000313" key="2">
    <source>
        <dbReference type="Proteomes" id="UP001160625"/>
    </source>
</evidence>
<keyword evidence="2" id="KW-1185">Reference proteome</keyword>
<name>A0ABT6N2A6_9SPHN</name>
<evidence type="ECO:0000313" key="1">
    <source>
        <dbReference type="EMBL" id="MDH7638928.1"/>
    </source>
</evidence>
<accession>A0ABT6N2A6</accession>
<reference evidence="1" key="1">
    <citation type="submission" date="2023-04" db="EMBL/GenBank/DDBJ databases">
        <title>Sphingomonas sp. MAHUQ-71 isolated from rice field.</title>
        <authorList>
            <person name="Huq M.A."/>
        </authorList>
    </citation>
    <scope>NUCLEOTIDE SEQUENCE</scope>
    <source>
        <strain evidence="1">MAHUQ-71</strain>
    </source>
</reference>
<dbReference type="Proteomes" id="UP001160625">
    <property type="component" value="Unassembled WGS sequence"/>
</dbReference>
<sequence>MILSATRIAAIRAKTPSDARIARYLDQAGGIRSLAIELAHADHIAWAEAQQTRMTWNSTPVRRGRKGIVPFAECLTPEQAELAGRGIEREAHTQRRTQQNIDFQRRCEEESLIERASRQAGVFNHIAAE</sequence>
<proteinExistence type="predicted"/>
<organism evidence="1 2">
    <name type="scientific">Sphingomonas oryzagri</name>
    <dbReference type="NCBI Taxonomy" id="3042314"/>
    <lineage>
        <taxon>Bacteria</taxon>
        <taxon>Pseudomonadati</taxon>
        <taxon>Pseudomonadota</taxon>
        <taxon>Alphaproteobacteria</taxon>
        <taxon>Sphingomonadales</taxon>
        <taxon>Sphingomonadaceae</taxon>
        <taxon>Sphingomonas</taxon>
    </lineage>
</organism>
<evidence type="ECO:0008006" key="3">
    <source>
        <dbReference type="Google" id="ProtNLM"/>
    </source>
</evidence>
<gene>
    <name evidence="1" type="ORF">QGN17_09320</name>
</gene>
<dbReference type="EMBL" id="JARYGZ010000001">
    <property type="protein sequence ID" value="MDH7638928.1"/>
    <property type="molecule type" value="Genomic_DNA"/>
</dbReference>
<protein>
    <recommendedName>
        <fullName evidence="3">Integrase</fullName>
    </recommendedName>
</protein>